<dbReference type="SUPFAM" id="SSF46955">
    <property type="entry name" value="Putative DNA-binding domain"/>
    <property type="match status" value="1"/>
</dbReference>
<reference evidence="16" key="1">
    <citation type="submission" date="2019-08" db="EMBL/GenBank/DDBJ databases">
        <authorList>
            <person name="Kucharzyk K."/>
            <person name="Murdoch R.W."/>
            <person name="Higgins S."/>
            <person name="Loffler F."/>
        </authorList>
    </citation>
    <scope>NUCLEOTIDE SEQUENCE</scope>
</reference>
<dbReference type="GO" id="GO:0004826">
    <property type="term" value="F:phenylalanine-tRNA ligase activity"/>
    <property type="evidence" value="ECO:0007669"/>
    <property type="project" value="UniProtKB-EC"/>
</dbReference>
<evidence type="ECO:0000256" key="11">
    <source>
        <dbReference type="ARBA" id="ARBA00022884"/>
    </source>
</evidence>
<keyword evidence="6 16" id="KW-0436">Ligase</keyword>
<dbReference type="InterPro" id="IPR045060">
    <property type="entry name" value="Phe-tRNA-ligase_IIc_bsu"/>
</dbReference>
<keyword evidence="7" id="KW-0479">Metal-binding</keyword>
<dbReference type="Pfam" id="PF03147">
    <property type="entry name" value="FDX-ACB"/>
    <property type="match status" value="1"/>
</dbReference>
<keyword evidence="4" id="KW-0963">Cytoplasm</keyword>
<dbReference type="GO" id="GO:0009328">
    <property type="term" value="C:phenylalanine-tRNA ligase complex"/>
    <property type="evidence" value="ECO:0007669"/>
    <property type="project" value="TreeGrafter"/>
</dbReference>
<dbReference type="AlphaFoldDB" id="A0A645CY93"/>
<accession>A0A645CY93</accession>
<evidence type="ECO:0000256" key="10">
    <source>
        <dbReference type="ARBA" id="ARBA00022842"/>
    </source>
</evidence>
<evidence type="ECO:0000256" key="9">
    <source>
        <dbReference type="ARBA" id="ARBA00022840"/>
    </source>
</evidence>
<dbReference type="GO" id="GO:0006432">
    <property type="term" value="P:phenylalanyl-tRNA aminoacylation"/>
    <property type="evidence" value="ECO:0007669"/>
    <property type="project" value="InterPro"/>
</dbReference>
<comment type="subcellular location">
    <subcellularLocation>
        <location evidence="2">Cytoplasm</location>
    </subcellularLocation>
</comment>
<evidence type="ECO:0000256" key="13">
    <source>
        <dbReference type="ARBA" id="ARBA00023146"/>
    </source>
</evidence>
<dbReference type="CDD" id="cd00769">
    <property type="entry name" value="PheRS_beta_core"/>
    <property type="match status" value="1"/>
</dbReference>
<name>A0A645CY93_9ZZZZ</name>
<dbReference type="FunFam" id="3.30.70.380:FF:000001">
    <property type="entry name" value="Phenylalanine--tRNA ligase beta subunit"/>
    <property type="match status" value="1"/>
</dbReference>
<evidence type="ECO:0000256" key="3">
    <source>
        <dbReference type="ARBA" id="ARBA00012814"/>
    </source>
</evidence>
<dbReference type="GO" id="GO:0005524">
    <property type="term" value="F:ATP binding"/>
    <property type="evidence" value="ECO:0007669"/>
    <property type="project" value="UniProtKB-KW"/>
</dbReference>
<dbReference type="SUPFAM" id="SSF54991">
    <property type="entry name" value="Anticodon-binding domain of PheRS"/>
    <property type="match status" value="1"/>
</dbReference>
<dbReference type="GO" id="GO:0000287">
    <property type="term" value="F:magnesium ion binding"/>
    <property type="evidence" value="ECO:0007669"/>
    <property type="project" value="InterPro"/>
</dbReference>
<keyword evidence="5" id="KW-0820">tRNA-binding</keyword>
<keyword evidence="10" id="KW-0460">Magnesium</keyword>
<comment type="cofactor">
    <cofactor evidence="1">
        <name>Mg(2+)</name>
        <dbReference type="ChEBI" id="CHEBI:18420"/>
    </cofactor>
</comment>
<keyword evidence="13" id="KW-0030">Aminoacyl-tRNA synthetase</keyword>
<feature type="domain" description="B5" evidence="15">
    <location>
        <begin position="19"/>
        <end position="91"/>
    </location>
</feature>
<dbReference type="Pfam" id="PF17759">
    <property type="entry name" value="tRNA_synthFbeta"/>
    <property type="match status" value="1"/>
</dbReference>
<dbReference type="SMART" id="SM00896">
    <property type="entry name" value="FDX-ACB"/>
    <property type="match status" value="1"/>
</dbReference>
<dbReference type="InterPro" id="IPR009061">
    <property type="entry name" value="DNA-bd_dom_put_sf"/>
</dbReference>
<comment type="caution">
    <text evidence="16">The sequence shown here is derived from an EMBL/GenBank/DDBJ whole genome shotgun (WGS) entry which is preliminary data.</text>
</comment>
<evidence type="ECO:0000256" key="8">
    <source>
        <dbReference type="ARBA" id="ARBA00022741"/>
    </source>
</evidence>
<evidence type="ECO:0000256" key="12">
    <source>
        <dbReference type="ARBA" id="ARBA00022917"/>
    </source>
</evidence>
<keyword evidence="12" id="KW-0648">Protein biosynthesis</keyword>
<keyword evidence="9" id="KW-0067">ATP-binding</keyword>
<evidence type="ECO:0000256" key="2">
    <source>
        <dbReference type="ARBA" id="ARBA00004496"/>
    </source>
</evidence>
<feature type="domain" description="FDX-ACB" evidence="14">
    <location>
        <begin position="311"/>
        <end position="404"/>
    </location>
</feature>
<dbReference type="InterPro" id="IPR005147">
    <property type="entry name" value="tRNA_synthase_B5-dom"/>
</dbReference>
<dbReference type="PANTHER" id="PTHR10947:SF0">
    <property type="entry name" value="PHENYLALANINE--TRNA LIGASE BETA SUBUNIT"/>
    <property type="match status" value="1"/>
</dbReference>
<evidence type="ECO:0000256" key="4">
    <source>
        <dbReference type="ARBA" id="ARBA00022490"/>
    </source>
</evidence>
<dbReference type="InterPro" id="IPR045864">
    <property type="entry name" value="aa-tRNA-synth_II/BPL/LPL"/>
</dbReference>
<dbReference type="Gene3D" id="3.30.930.10">
    <property type="entry name" value="Bira Bifunctional Protein, Domain 2"/>
    <property type="match status" value="1"/>
</dbReference>
<dbReference type="PROSITE" id="PS51447">
    <property type="entry name" value="FDX_ACB"/>
    <property type="match status" value="1"/>
</dbReference>
<keyword evidence="11" id="KW-0694">RNA-binding</keyword>
<dbReference type="Gene3D" id="3.30.70.380">
    <property type="entry name" value="Ferrodoxin-fold anticodon-binding domain"/>
    <property type="match status" value="1"/>
</dbReference>
<evidence type="ECO:0000259" key="14">
    <source>
        <dbReference type="PROSITE" id="PS51447"/>
    </source>
</evidence>
<evidence type="ECO:0000313" key="16">
    <source>
        <dbReference type="EMBL" id="MPM81889.1"/>
    </source>
</evidence>
<gene>
    <name evidence="16" type="primary">pheT_41</name>
    <name evidence="16" type="ORF">SDC9_128946</name>
</gene>
<organism evidence="16">
    <name type="scientific">bioreactor metagenome</name>
    <dbReference type="NCBI Taxonomy" id="1076179"/>
    <lineage>
        <taxon>unclassified sequences</taxon>
        <taxon>metagenomes</taxon>
        <taxon>ecological metagenomes</taxon>
    </lineage>
</organism>
<dbReference type="InterPro" id="IPR005121">
    <property type="entry name" value="Fdx_antiC-bd"/>
</dbReference>
<dbReference type="EMBL" id="VSSQ01031117">
    <property type="protein sequence ID" value="MPM81889.1"/>
    <property type="molecule type" value="Genomic_DNA"/>
</dbReference>
<evidence type="ECO:0000259" key="15">
    <source>
        <dbReference type="PROSITE" id="PS51483"/>
    </source>
</evidence>
<dbReference type="PROSITE" id="PS51483">
    <property type="entry name" value="B5"/>
    <property type="match status" value="1"/>
</dbReference>
<dbReference type="InterPro" id="IPR041616">
    <property type="entry name" value="PheRS_beta_core"/>
</dbReference>
<dbReference type="EC" id="6.1.1.20" evidence="3"/>
<dbReference type="Gene3D" id="3.30.56.10">
    <property type="match status" value="1"/>
</dbReference>
<dbReference type="GO" id="GO:0000049">
    <property type="term" value="F:tRNA binding"/>
    <property type="evidence" value="ECO:0007669"/>
    <property type="project" value="UniProtKB-KW"/>
</dbReference>
<keyword evidence="8" id="KW-0547">Nucleotide-binding</keyword>
<evidence type="ECO:0000256" key="1">
    <source>
        <dbReference type="ARBA" id="ARBA00001946"/>
    </source>
</evidence>
<evidence type="ECO:0000256" key="5">
    <source>
        <dbReference type="ARBA" id="ARBA00022555"/>
    </source>
</evidence>
<evidence type="ECO:0000256" key="6">
    <source>
        <dbReference type="ARBA" id="ARBA00022598"/>
    </source>
</evidence>
<dbReference type="SUPFAM" id="SSF55681">
    <property type="entry name" value="Class II aaRS and biotin synthetases"/>
    <property type="match status" value="1"/>
</dbReference>
<dbReference type="SMART" id="SM00874">
    <property type="entry name" value="B5"/>
    <property type="match status" value="1"/>
</dbReference>
<dbReference type="Pfam" id="PF03484">
    <property type="entry name" value="B5"/>
    <property type="match status" value="1"/>
</dbReference>
<dbReference type="PANTHER" id="PTHR10947">
    <property type="entry name" value="PHENYLALANYL-TRNA SYNTHETASE BETA CHAIN AND LEUCINE-RICH REPEAT-CONTAINING PROTEIN 47"/>
    <property type="match status" value="1"/>
</dbReference>
<dbReference type="InterPro" id="IPR036690">
    <property type="entry name" value="Fdx_antiC-bd_sf"/>
</dbReference>
<protein>
    <recommendedName>
        <fullName evidence="3">phenylalanine--tRNA ligase</fullName>
        <ecNumber evidence="3">6.1.1.20</ecNumber>
    </recommendedName>
</protein>
<evidence type="ECO:0000256" key="7">
    <source>
        <dbReference type="ARBA" id="ARBA00022723"/>
    </source>
</evidence>
<proteinExistence type="predicted"/>
<sequence>MLGAGKVVKGAVDANHIHAETKQMPLRADYINQFLGICLPTQEMCDILESLDFDVDDDLMITVPTFRADIECDADIAEEIARFYGYDKIPTTLLYGLTTQGIWSEEQKAEKRVHFTLLSQGLNEVITSSFVSPKGFDKIRLPQESSFRTCVKISNPLGEDTSLMRTSMIPSIMDIFSRNYNFRNSSCGIYEIGTVYLPNSDSSKLPDEKKIIALGFYNSGDYYRLKGICEELFKSFGIQDYTVEPQENDPSFHPGRCAAISVNERNLATVGQIHPGVCLNYDIDKEVYAAFIDFTLLLQLACFEKTYTPLPKFPSVLRDLALVCDISLPVAKIESCIKEQAGKLLEKLTLFDVYTGNQIGENKKSVAYSLILRDNHKTLNDREIEEVLSRVLNALKNALDVSLRK</sequence>